<proteinExistence type="inferred from homology"/>
<comment type="catalytic activity">
    <reaction evidence="1">
        <text>inosine + phosphate = alpha-D-ribose 1-phosphate + hypoxanthine</text>
        <dbReference type="Rhea" id="RHEA:27646"/>
        <dbReference type="ChEBI" id="CHEBI:17368"/>
        <dbReference type="ChEBI" id="CHEBI:17596"/>
        <dbReference type="ChEBI" id="CHEBI:43474"/>
        <dbReference type="ChEBI" id="CHEBI:57720"/>
        <dbReference type="EC" id="2.4.2.1"/>
    </reaction>
    <physiologicalReaction direction="left-to-right" evidence="1">
        <dbReference type="Rhea" id="RHEA:27647"/>
    </physiologicalReaction>
</comment>
<dbReference type="KEGG" id="pnp:IJ22_09970"/>
<keyword evidence="14" id="KW-1185">Reference proteome</keyword>
<dbReference type="CDD" id="cd16833">
    <property type="entry name" value="YfiH"/>
    <property type="match status" value="1"/>
</dbReference>
<keyword evidence="6" id="KW-0479">Metal-binding</keyword>
<dbReference type="Proteomes" id="UP000061660">
    <property type="component" value="Chromosome"/>
</dbReference>
<evidence type="ECO:0000256" key="7">
    <source>
        <dbReference type="ARBA" id="ARBA00022801"/>
    </source>
</evidence>
<reference evidence="13 14" key="2">
    <citation type="journal article" date="2016" name="Genome Announc.">
        <title>Complete Genome Sequences of Two Interactive Moderate Thermophiles, Paenibacillus napthalenovorans 32O-Y and Paenibacillus sp. 32O-W.</title>
        <authorList>
            <person name="Butler R.R.III."/>
            <person name="Wang J."/>
            <person name="Stark B.C."/>
            <person name="Pombert J.F."/>
        </authorList>
    </citation>
    <scope>NUCLEOTIDE SEQUENCE [LARGE SCALE GENOMIC DNA]</scope>
    <source>
        <strain evidence="13 14">32O-Y</strain>
    </source>
</reference>
<keyword evidence="7" id="KW-0378">Hydrolase</keyword>
<evidence type="ECO:0000256" key="8">
    <source>
        <dbReference type="ARBA" id="ARBA00022833"/>
    </source>
</evidence>
<comment type="cofactor">
    <cofactor evidence="2">
        <name>Zn(2+)</name>
        <dbReference type="ChEBI" id="CHEBI:29105"/>
    </cofactor>
</comment>
<dbReference type="Gene3D" id="3.60.140.10">
    <property type="entry name" value="CNF1/YfiH-like putative cysteine hydrolases"/>
    <property type="match status" value="1"/>
</dbReference>
<evidence type="ECO:0000313" key="14">
    <source>
        <dbReference type="Proteomes" id="UP000061660"/>
    </source>
</evidence>
<dbReference type="NCBIfam" id="TIGR00726">
    <property type="entry name" value="peptidoglycan editing factor PgeF"/>
    <property type="match status" value="1"/>
</dbReference>
<dbReference type="GO" id="GO:0016787">
    <property type="term" value="F:hydrolase activity"/>
    <property type="evidence" value="ECO:0007669"/>
    <property type="project" value="UniProtKB-KW"/>
</dbReference>
<keyword evidence="8" id="KW-0862">Zinc</keyword>
<evidence type="ECO:0000256" key="11">
    <source>
        <dbReference type="ARBA" id="ARBA00049893"/>
    </source>
</evidence>
<dbReference type="Pfam" id="PF02578">
    <property type="entry name" value="Cu-oxidase_4"/>
    <property type="match status" value="1"/>
</dbReference>
<dbReference type="PANTHER" id="PTHR30616">
    <property type="entry name" value="UNCHARACTERIZED PROTEIN YFIH"/>
    <property type="match status" value="1"/>
</dbReference>
<evidence type="ECO:0000313" key="13">
    <source>
        <dbReference type="EMBL" id="ALS21379.1"/>
    </source>
</evidence>
<comment type="function">
    <text evidence="3">Purine nucleoside enzyme that catalyzes the phosphorolysis of adenosine and inosine nucleosides, yielding D-ribose 1-phosphate and the respective free bases, adenine and hypoxanthine. Also catalyzes the phosphorolysis of S-methyl-5'-thioadenosine into adenine and S-methyl-5-thio-alpha-D-ribose 1-phosphate. Also has adenosine deaminase activity.</text>
</comment>
<dbReference type="GO" id="GO:0017061">
    <property type="term" value="F:S-methyl-5-thioadenosine phosphorylase activity"/>
    <property type="evidence" value="ECO:0007669"/>
    <property type="project" value="UniProtKB-EC"/>
</dbReference>
<comment type="catalytic activity">
    <reaction evidence="10">
        <text>adenosine + phosphate = alpha-D-ribose 1-phosphate + adenine</text>
        <dbReference type="Rhea" id="RHEA:27642"/>
        <dbReference type="ChEBI" id="CHEBI:16335"/>
        <dbReference type="ChEBI" id="CHEBI:16708"/>
        <dbReference type="ChEBI" id="CHEBI:43474"/>
        <dbReference type="ChEBI" id="CHEBI:57720"/>
        <dbReference type="EC" id="2.4.2.1"/>
    </reaction>
    <physiologicalReaction direction="left-to-right" evidence="10">
        <dbReference type="Rhea" id="RHEA:27643"/>
    </physiologicalReaction>
</comment>
<gene>
    <name evidence="13" type="ORF">IJ22_09970</name>
</gene>
<dbReference type="SUPFAM" id="SSF64438">
    <property type="entry name" value="CNF1/YfiH-like putative cysteine hydrolases"/>
    <property type="match status" value="1"/>
</dbReference>
<evidence type="ECO:0000256" key="3">
    <source>
        <dbReference type="ARBA" id="ARBA00003215"/>
    </source>
</evidence>
<dbReference type="InterPro" id="IPR038371">
    <property type="entry name" value="Cu_polyphenol_OxRdtase_sf"/>
</dbReference>
<comment type="catalytic activity">
    <reaction evidence="9">
        <text>adenosine + H2O + H(+) = inosine + NH4(+)</text>
        <dbReference type="Rhea" id="RHEA:24408"/>
        <dbReference type="ChEBI" id="CHEBI:15377"/>
        <dbReference type="ChEBI" id="CHEBI:15378"/>
        <dbReference type="ChEBI" id="CHEBI:16335"/>
        <dbReference type="ChEBI" id="CHEBI:17596"/>
        <dbReference type="ChEBI" id="CHEBI:28938"/>
        <dbReference type="EC" id="3.5.4.4"/>
    </reaction>
    <physiologicalReaction direction="left-to-right" evidence="9">
        <dbReference type="Rhea" id="RHEA:24409"/>
    </physiologicalReaction>
</comment>
<evidence type="ECO:0000256" key="2">
    <source>
        <dbReference type="ARBA" id="ARBA00001947"/>
    </source>
</evidence>
<comment type="catalytic activity">
    <reaction evidence="11">
        <text>S-methyl-5'-thioadenosine + phosphate = 5-(methylsulfanyl)-alpha-D-ribose 1-phosphate + adenine</text>
        <dbReference type="Rhea" id="RHEA:11852"/>
        <dbReference type="ChEBI" id="CHEBI:16708"/>
        <dbReference type="ChEBI" id="CHEBI:17509"/>
        <dbReference type="ChEBI" id="CHEBI:43474"/>
        <dbReference type="ChEBI" id="CHEBI:58533"/>
        <dbReference type="EC" id="2.4.2.28"/>
    </reaction>
    <physiologicalReaction direction="left-to-right" evidence="11">
        <dbReference type="Rhea" id="RHEA:11853"/>
    </physiologicalReaction>
</comment>
<evidence type="ECO:0000256" key="12">
    <source>
        <dbReference type="RuleBase" id="RU361274"/>
    </source>
</evidence>
<reference evidence="14" key="1">
    <citation type="submission" date="2015-12" db="EMBL/GenBank/DDBJ databases">
        <title>Complete genome sequences of two moderately thermophilic Paenibacillus species.</title>
        <authorList>
            <person name="Butler R.III."/>
            <person name="Wang J."/>
            <person name="Stark B.C."/>
            <person name="Pombert J.-F."/>
        </authorList>
    </citation>
    <scope>NUCLEOTIDE SEQUENCE [LARGE SCALE GENOMIC DNA]</scope>
    <source>
        <strain evidence="14">32O-Y</strain>
    </source>
</reference>
<name>A0A0U2VCT7_9BACL</name>
<protein>
    <recommendedName>
        <fullName evidence="12">Purine nucleoside phosphorylase</fullName>
    </recommendedName>
</protein>
<sequence>MLMQTSEPFVLDKADNGCGLLLLTGFMRLNPRLTAGFTTRIGGVSRGDYDSLNCGLHVADAPEDVVENRRRLAGALAVPFESCTYAEQVHGKEVQVVTRRQRGAGHDSREGALQDKDGFITNEPGVYLHALFADCVPLYFYDPVHKAVGLAHAGWKGTALEIAKAVTEAMSAAYGTKPRELKAAIGPSIGMCCYEVDDAVIVRMDKVIGEPGLRYKDEAIGEVPPLYTRKPNGKYNLNLQQINRQIMIKAGILPSNIEISGLCTSCRLDLFYSHRKNGGSTGRMAAWIGLRE</sequence>
<organism evidence="13 14">
    <name type="scientific">Paenibacillus naphthalenovorans</name>
    <dbReference type="NCBI Taxonomy" id="162209"/>
    <lineage>
        <taxon>Bacteria</taxon>
        <taxon>Bacillati</taxon>
        <taxon>Bacillota</taxon>
        <taxon>Bacilli</taxon>
        <taxon>Bacillales</taxon>
        <taxon>Paenibacillaceae</taxon>
        <taxon>Paenibacillus</taxon>
    </lineage>
</organism>
<dbReference type="PATRIC" id="fig|162209.4.peg.1063"/>
<evidence type="ECO:0000256" key="9">
    <source>
        <dbReference type="ARBA" id="ARBA00047989"/>
    </source>
</evidence>
<keyword evidence="5" id="KW-0808">Transferase</keyword>
<dbReference type="GO" id="GO:0005507">
    <property type="term" value="F:copper ion binding"/>
    <property type="evidence" value="ECO:0007669"/>
    <property type="project" value="TreeGrafter"/>
</dbReference>
<dbReference type="STRING" id="162209.IJ22_09970"/>
<evidence type="ECO:0000256" key="4">
    <source>
        <dbReference type="ARBA" id="ARBA00007353"/>
    </source>
</evidence>
<dbReference type="EMBL" id="CP013652">
    <property type="protein sequence ID" value="ALS21379.1"/>
    <property type="molecule type" value="Genomic_DNA"/>
</dbReference>
<evidence type="ECO:0000256" key="10">
    <source>
        <dbReference type="ARBA" id="ARBA00048968"/>
    </source>
</evidence>
<evidence type="ECO:0000256" key="5">
    <source>
        <dbReference type="ARBA" id="ARBA00022679"/>
    </source>
</evidence>
<dbReference type="PANTHER" id="PTHR30616:SF2">
    <property type="entry name" value="PURINE NUCLEOSIDE PHOSPHORYLASE LACC1"/>
    <property type="match status" value="1"/>
</dbReference>
<accession>A0A0U2VCT7</accession>
<dbReference type="AlphaFoldDB" id="A0A0U2VCT7"/>
<dbReference type="InterPro" id="IPR011324">
    <property type="entry name" value="Cytotoxic_necrot_fac-like_cat"/>
</dbReference>
<evidence type="ECO:0000256" key="1">
    <source>
        <dbReference type="ARBA" id="ARBA00000553"/>
    </source>
</evidence>
<comment type="similarity">
    <text evidence="4 12">Belongs to the purine nucleoside phosphorylase YfiH/LACC1 family.</text>
</comment>
<evidence type="ECO:0000256" key="6">
    <source>
        <dbReference type="ARBA" id="ARBA00022723"/>
    </source>
</evidence>
<dbReference type="InterPro" id="IPR003730">
    <property type="entry name" value="Cu_polyphenol_OxRdtase"/>
</dbReference>